<reference evidence="1 2" key="1">
    <citation type="journal article" date="2021" name="Elife">
        <title>Chloroplast acquisition without the gene transfer in kleptoplastic sea slugs, Plakobranchus ocellatus.</title>
        <authorList>
            <person name="Maeda T."/>
            <person name="Takahashi S."/>
            <person name="Yoshida T."/>
            <person name="Shimamura S."/>
            <person name="Takaki Y."/>
            <person name="Nagai Y."/>
            <person name="Toyoda A."/>
            <person name="Suzuki Y."/>
            <person name="Arimoto A."/>
            <person name="Ishii H."/>
            <person name="Satoh N."/>
            <person name="Nishiyama T."/>
            <person name="Hasebe M."/>
            <person name="Maruyama T."/>
            <person name="Minagawa J."/>
            <person name="Obokata J."/>
            <person name="Shigenobu S."/>
        </authorList>
    </citation>
    <scope>NUCLEOTIDE SEQUENCE [LARGE SCALE GENOMIC DNA]</scope>
</reference>
<evidence type="ECO:0000313" key="2">
    <source>
        <dbReference type="Proteomes" id="UP000735302"/>
    </source>
</evidence>
<sequence length="176" mass="20030">MAIPKQGFQALREAAAPVAGLEPSVEGFLQISRWVCYPLCLHNVVKHGLLSSEIERCVSMHIAYLLLWWPQTLWYPRRAKRSLKIFKPNFDYKATKDSMPEQLCGDARPPLNLVKTLYKNISFLSFRRQKDPCRSQSDFFAIHCATSSPFLGGVTMMDSNPCHTFPADSWASFLTT</sequence>
<protein>
    <submittedName>
        <fullName evidence="1">Uncharacterized protein</fullName>
    </submittedName>
</protein>
<comment type="caution">
    <text evidence="1">The sequence shown here is derived from an EMBL/GenBank/DDBJ whole genome shotgun (WGS) entry which is preliminary data.</text>
</comment>
<name>A0AAV4CR37_9GAST</name>
<dbReference type="EMBL" id="BLXT01006896">
    <property type="protein sequence ID" value="GFO34361.1"/>
    <property type="molecule type" value="Genomic_DNA"/>
</dbReference>
<proteinExistence type="predicted"/>
<organism evidence="1 2">
    <name type="scientific">Plakobranchus ocellatus</name>
    <dbReference type="NCBI Taxonomy" id="259542"/>
    <lineage>
        <taxon>Eukaryota</taxon>
        <taxon>Metazoa</taxon>
        <taxon>Spiralia</taxon>
        <taxon>Lophotrochozoa</taxon>
        <taxon>Mollusca</taxon>
        <taxon>Gastropoda</taxon>
        <taxon>Heterobranchia</taxon>
        <taxon>Euthyneura</taxon>
        <taxon>Panpulmonata</taxon>
        <taxon>Sacoglossa</taxon>
        <taxon>Placobranchoidea</taxon>
        <taxon>Plakobranchidae</taxon>
        <taxon>Plakobranchus</taxon>
    </lineage>
</organism>
<accession>A0AAV4CR37</accession>
<dbReference type="AlphaFoldDB" id="A0AAV4CR37"/>
<keyword evidence="2" id="KW-1185">Reference proteome</keyword>
<gene>
    <name evidence="1" type="ORF">PoB_006086600</name>
</gene>
<evidence type="ECO:0000313" key="1">
    <source>
        <dbReference type="EMBL" id="GFO34361.1"/>
    </source>
</evidence>
<dbReference type="Proteomes" id="UP000735302">
    <property type="component" value="Unassembled WGS sequence"/>
</dbReference>